<reference evidence="7" key="1">
    <citation type="submission" date="2024-05" db="EMBL/GenBank/DDBJ databases">
        <title>Alkalihalobacillus sp. strain MEB203 novel alkaliphilic bacterium from Lonar Lake, India.</title>
        <authorList>
            <person name="Joshi A."/>
            <person name="Thite S."/>
            <person name="Mengade P."/>
        </authorList>
    </citation>
    <scope>NUCLEOTIDE SEQUENCE</scope>
    <source>
        <strain evidence="7">MEB 203</strain>
    </source>
</reference>
<name>A0ABT5VAE1_9BACI</name>
<protein>
    <submittedName>
        <fullName evidence="7">Cytochrome c biogenesis protein</fullName>
    </submittedName>
</protein>
<keyword evidence="4 5" id="KW-0472">Membrane</keyword>
<keyword evidence="8" id="KW-1185">Reference proteome</keyword>
<dbReference type="Pfam" id="PF01578">
    <property type="entry name" value="Cytochrom_C_asm"/>
    <property type="match status" value="1"/>
</dbReference>
<feature type="transmembrane region" description="Helical" evidence="5">
    <location>
        <begin position="213"/>
        <end position="232"/>
    </location>
</feature>
<sequence>MISLNWMYLLTVILYSLSVLGYFFDFIQNNRKVNQMAFWLLSIVWVLQTSFFILRMLEVNRFPVLTTFEGLFFFAWLLVTLSLIINWRYRVDFLVLITNVVGFILMSLSVFTPTGDIPEELSQLLISELLIIHVILILLSYAAFTLSFAFASMYVIQHQMLKRKLWGKRLVRFGNLAKLDKLSYFSALFAFPLLLLGIILGFIWASIQFGELPWLDAKVISSLIVLAMYGYYLYQRTVKNAKGYLMALTNIATFLLVLINYFLSSSFSNFHLWY</sequence>
<evidence type="ECO:0000256" key="1">
    <source>
        <dbReference type="ARBA" id="ARBA00004141"/>
    </source>
</evidence>
<dbReference type="PANTHER" id="PTHR30071:SF15">
    <property type="entry name" value="PROTEIN HEMX"/>
    <property type="match status" value="1"/>
</dbReference>
<dbReference type="InterPro" id="IPR045062">
    <property type="entry name" value="Cyt_c_biogenesis_CcsA/CcmC"/>
</dbReference>
<comment type="caution">
    <text evidence="7">The sequence shown here is derived from an EMBL/GenBank/DDBJ whole genome shotgun (WGS) entry which is preliminary data.</text>
</comment>
<feature type="transmembrane region" description="Helical" evidence="5">
    <location>
        <begin position="91"/>
        <end position="111"/>
    </location>
</feature>
<feature type="transmembrane region" description="Helical" evidence="5">
    <location>
        <begin position="244"/>
        <end position="263"/>
    </location>
</feature>
<evidence type="ECO:0000313" key="8">
    <source>
        <dbReference type="Proteomes" id="UP001148125"/>
    </source>
</evidence>
<gene>
    <name evidence="7" type="ORF">N7Z68_03410</name>
</gene>
<comment type="subcellular location">
    <subcellularLocation>
        <location evidence="1">Membrane</location>
        <topology evidence="1">Multi-pass membrane protein</topology>
    </subcellularLocation>
</comment>
<feature type="transmembrane region" description="Helical" evidence="5">
    <location>
        <begin position="131"/>
        <end position="156"/>
    </location>
</feature>
<accession>A0ABT5VAE1</accession>
<feature type="domain" description="Cytochrome c assembly protein" evidence="6">
    <location>
        <begin position="68"/>
        <end position="268"/>
    </location>
</feature>
<feature type="transmembrane region" description="Helical" evidence="5">
    <location>
        <begin position="6"/>
        <end position="24"/>
    </location>
</feature>
<evidence type="ECO:0000313" key="7">
    <source>
        <dbReference type="EMBL" id="MDE5412418.1"/>
    </source>
</evidence>
<evidence type="ECO:0000259" key="6">
    <source>
        <dbReference type="Pfam" id="PF01578"/>
    </source>
</evidence>
<dbReference type="Proteomes" id="UP001148125">
    <property type="component" value="Unassembled WGS sequence"/>
</dbReference>
<feature type="transmembrane region" description="Helical" evidence="5">
    <location>
        <begin position="36"/>
        <end position="56"/>
    </location>
</feature>
<evidence type="ECO:0000256" key="4">
    <source>
        <dbReference type="ARBA" id="ARBA00023136"/>
    </source>
</evidence>
<feature type="transmembrane region" description="Helical" evidence="5">
    <location>
        <begin position="62"/>
        <end position="84"/>
    </location>
</feature>
<organism evidence="7 8">
    <name type="scientific">Alkalihalobacterium chitinilyticum</name>
    <dbReference type="NCBI Taxonomy" id="2980103"/>
    <lineage>
        <taxon>Bacteria</taxon>
        <taxon>Bacillati</taxon>
        <taxon>Bacillota</taxon>
        <taxon>Bacilli</taxon>
        <taxon>Bacillales</taxon>
        <taxon>Bacillaceae</taxon>
        <taxon>Alkalihalobacterium</taxon>
    </lineage>
</organism>
<proteinExistence type="predicted"/>
<evidence type="ECO:0000256" key="3">
    <source>
        <dbReference type="ARBA" id="ARBA00022989"/>
    </source>
</evidence>
<evidence type="ECO:0000256" key="2">
    <source>
        <dbReference type="ARBA" id="ARBA00022692"/>
    </source>
</evidence>
<keyword evidence="3 5" id="KW-1133">Transmembrane helix</keyword>
<feature type="transmembrane region" description="Helical" evidence="5">
    <location>
        <begin position="182"/>
        <end position="207"/>
    </location>
</feature>
<dbReference type="InterPro" id="IPR002541">
    <property type="entry name" value="Cyt_c_assembly"/>
</dbReference>
<evidence type="ECO:0000256" key="5">
    <source>
        <dbReference type="SAM" id="Phobius"/>
    </source>
</evidence>
<dbReference type="EMBL" id="JAOTPO010000002">
    <property type="protein sequence ID" value="MDE5412418.1"/>
    <property type="molecule type" value="Genomic_DNA"/>
</dbReference>
<dbReference type="PANTHER" id="PTHR30071">
    <property type="entry name" value="HEME EXPORTER PROTEIN C"/>
    <property type="match status" value="1"/>
</dbReference>
<keyword evidence="2 5" id="KW-0812">Transmembrane</keyword>